<feature type="binding site" evidence="8">
    <location>
        <begin position="373"/>
        <end position="375"/>
    </location>
    <ligand>
        <name>FAD</name>
        <dbReference type="ChEBI" id="CHEBI:57692"/>
    </ligand>
</feature>
<feature type="binding site" evidence="8">
    <location>
        <position position="227"/>
    </location>
    <ligand>
        <name>FAD</name>
        <dbReference type="ChEBI" id="CHEBI:57692"/>
    </ligand>
</feature>
<evidence type="ECO:0000256" key="8">
    <source>
        <dbReference type="PIRSR" id="PIRSR602081-1"/>
    </source>
</evidence>
<dbReference type="GO" id="GO:0009416">
    <property type="term" value="P:response to light stimulus"/>
    <property type="evidence" value="ECO:0007669"/>
    <property type="project" value="TreeGrafter"/>
</dbReference>
<evidence type="ECO:0000313" key="13">
    <source>
        <dbReference type="Proteomes" id="UP000051658"/>
    </source>
</evidence>
<comment type="cofactor">
    <cofactor evidence="8">
        <name>FAD</name>
        <dbReference type="ChEBI" id="CHEBI:57692"/>
    </cofactor>
    <text evidence="8">Binds 1 FAD per subunit.</text>
</comment>
<dbReference type="EC" id="4.1.99.3" evidence="2"/>
<dbReference type="Gene3D" id="1.10.579.10">
    <property type="entry name" value="DNA Cyclobutane Dipyrimidine Photolyase, subunit A, domain 3"/>
    <property type="match status" value="1"/>
</dbReference>
<dbReference type="GO" id="GO:0003677">
    <property type="term" value="F:DNA binding"/>
    <property type="evidence" value="ECO:0007669"/>
    <property type="project" value="TreeGrafter"/>
</dbReference>
<dbReference type="PANTHER" id="PTHR11455">
    <property type="entry name" value="CRYPTOCHROME"/>
    <property type="match status" value="1"/>
</dbReference>
<protein>
    <recommendedName>
        <fullName evidence="3">Deoxyribodipyrimidine photo-lyase</fullName>
        <ecNumber evidence="2">4.1.99.3</ecNumber>
    </recommendedName>
</protein>
<dbReference type="InterPro" id="IPR002081">
    <property type="entry name" value="Cryptochrome/DNA_photolyase_1"/>
</dbReference>
<dbReference type="PATRIC" id="fig|1449336.4.peg.1589"/>
<evidence type="ECO:0000256" key="6">
    <source>
        <dbReference type="ARBA" id="ARBA00022991"/>
    </source>
</evidence>
<dbReference type="InterPro" id="IPR005101">
    <property type="entry name" value="Cryptochr/Photolyase_FAD-bd"/>
</dbReference>
<evidence type="ECO:0000256" key="10">
    <source>
        <dbReference type="RuleBase" id="RU004182"/>
    </source>
</evidence>
<dbReference type="RefSeq" id="WP_034570634.1">
    <property type="nucleotide sequence ID" value="NZ_JQBS01000032.1"/>
</dbReference>
<evidence type="ECO:0000256" key="1">
    <source>
        <dbReference type="ARBA" id="ARBA00001932"/>
    </source>
</evidence>
<dbReference type="PROSITE" id="PS00394">
    <property type="entry name" value="DNA_PHOTOLYASES_1_1"/>
    <property type="match status" value="1"/>
</dbReference>
<proteinExistence type="inferred from homology"/>
<gene>
    <name evidence="12" type="ORF">IV74_GL001557</name>
</gene>
<dbReference type="FunFam" id="1.10.579.10:FF:000003">
    <property type="entry name" value="Deoxyribodipyrimidine photo-lyase"/>
    <property type="match status" value="1"/>
</dbReference>
<accession>A0A0R2HVF3</accession>
<evidence type="ECO:0000256" key="2">
    <source>
        <dbReference type="ARBA" id="ARBA00013149"/>
    </source>
</evidence>
<dbReference type="GeneID" id="89588492"/>
<sequence>MSRTITGMWFRKDLRLVDNTALIALMKERNVNESVMGIFNINPLQLKKGTLNHQAFFAAVEEFSQEAEKAELPIHFIVGEPEKAFETLKKAIPELTKIYFNRDERGYGKKRDEAMLTFFSGYKIQANHFQDSHLHGVTEIKKDNGEAFKVFTPYYNRWKKLRKPLFQKEEFADFGVKGADFRQLFKEEQKYVSELLAEIPTELKGEVGLQRARGYLSRFIDKKVASYEVDRDYPAIKGTSRISRFLRTGELSIREVYHRLNESDEGGNSRDTYLKELCWRDFYNMIYAENPEQQTLEIKEQYRGLHWNQNQGMLIAWKERKTGFPIVDAGMRQLNQTGWMHNRLRMIVASFLTKDLLTDWRLGEAYFSQQLVDYDSASNIGGWQWAASTGTDAVPYFRIFNPTLQGKKFDSDGTFIRFYVPELANVPIAYLHEPQKMPLDIQKQVGCIVGTDYPEPIVDHQKMRSEILSLFKGQ</sequence>
<dbReference type="EMBL" id="JQBS01000032">
    <property type="protein sequence ID" value="KRN56443.1"/>
    <property type="molecule type" value="Genomic_DNA"/>
</dbReference>
<dbReference type="Pfam" id="PF03441">
    <property type="entry name" value="FAD_binding_7"/>
    <property type="match status" value="1"/>
</dbReference>
<evidence type="ECO:0000259" key="11">
    <source>
        <dbReference type="PROSITE" id="PS51645"/>
    </source>
</evidence>
<feature type="binding site" evidence="8">
    <location>
        <begin position="239"/>
        <end position="243"/>
    </location>
    <ligand>
        <name>FAD</name>
        <dbReference type="ChEBI" id="CHEBI:57692"/>
    </ligand>
</feature>
<dbReference type="SUPFAM" id="SSF48173">
    <property type="entry name" value="Cryptochrome/photolyase FAD-binding domain"/>
    <property type="match status" value="1"/>
</dbReference>
<dbReference type="Gene3D" id="1.25.40.80">
    <property type="match status" value="1"/>
</dbReference>
<organism evidence="12 13">
    <name type="scientific">Carnobacterium divergens DSM 20623</name>
    <dbReference type="NCBI Taxonomy" id="1449336"/>
    <lineage>
        <taxon>Bacteria</taxon>
        <taxon>Bacillati</taxon>
        <taxon>Bacillota</taxon>
        <taxon>Bacilli</taxon>
        <taxon>Lactobacillales</taxon>
        <taxon>Carnobacteriaceae</taxon>
        <taxon>Carnobacterium</taxon>
    </lineage>
</organism>
<dbReference type="eggNOG" id="COG0415">
    <property type="taxonomic scope" value="Bacteria"/>
</dbReference>
<comment type="catalytic activity">
    <reaction evidence="7">
        <text>cyclobutadipyrimidine (in DNA) = 2 pyrimidine residues (in DNA).</text>
        <dbReference type="EC" id="4.1.99.3"/>
    </reaction>
</comment>
<evidence type="ECO:0000313" key="12">
    <source>
        <dbReference type="EMBL" id="KRN56443.1"/>
    </source>
</evidence>
<dbReference type="GO" id="GO:0071949">
    <property type="term" value="F:FAD binding"/>
    <property type="evidence" value="ECO:0007669"/>
    <property type="project" value="TreeGrafter"/>
</dbReference>
<keyword evidence="12" id="KW-0456">Lyase</keyword>
<feature type="domain" description="Photolyase/cryptochrome alpha/beta" evidence="11">
    <location>
        <begin position="4"/>
        <end position="134"/>
    </location>
</feature>
<evidence type="ECO:0000256" key="9">
    <source>
        <dbReference type="PIRSR" id="PIRSR602081-2"/>
    </source>
</evidence>
<dbReference type="AlphaFoldDB" id="A0A0R2HVF3"/>
<name>A0A0R2HVF3_CARDV</name>
<keyword evidence="6 10" id="KW-0157">Chromophore</keyword>
<reference evidence="12 13" key="1">
    <citation type="journal article" date="2015" name="Genome Announc.">
        <title>Expanding the biotechnology potential of lactobacilli through comparative genomics of 213 strains and associated genera.</title>
        <authorList>
            <person name="Sun Z."/>
            <person name="Harris H.M."/>
            <person name="McCann A."/>
            <person name="Guo C."/>
            <person name="Argimon S."/>
            <person name="Zhang W."/>
            <person name="Yang X."/>
            <person name="Jeffery I.B."/>
            <person name="Cooney J.C."/>
            <person name="Kagawa T.F."/>
            <person name="Liu W."/>
            <person name="Song Y."/>
            <person name="Salvetti E."/>
            <person name="Wrobel A."/>
            <person name="Rasinkangas P."/>
            <person name="Parkhill J."/>
            <person name="Rea M.C."/>
            <person name="O'Sullivan O."/>
            <person name="Ritari J."/>
            <person name="Douillard F.P."/>
            <person name="Paul Ross R."/>
            <person name="Yang R."/>
            <person name="Briner A.E."/>
            <person name="Felis G.E."/>
            <person name="de Vos W.M."/>
            <person name="Barrangou R."/>
            <person name="Klaenhammer T.R."/>
            <person name="Caufield P.W."/>
            <person name="Cui Y."/>
            <person name="Zhang H."/>
            <person name="O'Toole P.W."/>
        </authorList>
    </citation>
    <scope>NUCLEOTIDE SEQUENCE [LARGE SCALE GENOMIC DNA]</scope>
    <source>
        <strain evidence="12 13">DSM 20623</strain>
    </source>
</reference>
<evidence type="ECO:0000256" key="7">
    <source>
        <dbReference type="ARBA" id="ARBA00033999"/>
    </source>
</evidence>
<dbReference type="InterPro" id="IPR006050">
    <property type="entry name" value="DNA_photolyase_N"/>
</dbReference>
<feature type="site" description="Electron transfer via tryptophanyl radical" evidence="9">
    <location>
        <position position="383"/>
    </location>
</feature>
<dbReference type="PRINTS" id="PR00147">
    <property type="entry name" value="DNAPHOTLYASE"/>
</dbReference>
<comment type="cofactor">
    <cofactor evidence="1">
        <name>(6R)-5,10-methylene-5,6,7,8-tetrahydrofolate</name>
        <dbReference type="ChEBI" id="CHEBI:15636"/>
    </cofactor>
</comment>
<dbReference type="PANTHER" id="PTHR11455:SF9">
    <property type="entry name" value="CRYPTOCHROME CIRCADIAN CLOCK 5 ISOFORM X1"/>
    <property type="match status" value="1"/>
</dbReference>
<keyword evidence="4 8" id="KW-0285">Flavoprotein</keyword>
<dbReference type="Pfam" id="PF00875">
    <property type="entry name" value="DNA_photolyase"/>
    <property type="match status" value="1"/>
</dbReference>
<feature type="binding site" evidence="8">
    <location>
        <position position="273"/>
    </location>
    <ligand>
        <name>FAD</name>
        <dbReference type="ChEBI" id="CHEBI:57692"/>
    </ligand>
</feature>
<dbReference type="PROSITE" id="PS51645">
    <property type="entry name" value="PHR_CRY_ALPHA_BETA"/>
    <property type="match status" value="1"/>
</dbReference>
<evidence type="ECO:0000256" key="4">
    <source>
        <dbReference type="ARBA" id="ARBA00022630"/>
    </source>
</evidence>
<dbReference type="InterPro" id="IPR036134">
    <property type="entry name" value="Crypto/Photolyase_FAD-like_sf"/>
</dbReference>
<dbReference type="InterPro" id="IPR014729">
    <property type="entry name" value="Rossmann-like_a/b/a_fold"/>
</dbReference>
<feature type="site" description="Electron transfer via tryptophanyl radical" evidence="9">
    <location>
        <position position="360"/>
    </location>
</feature>
<keyword evidence="13" id="KW-1185">Reference proteome</keyword>
<dbReference type="InterPro" id="IPR018394">
    <property type="entry name" value="DNA_photolyase_1_CS_C"/>
</dbReference>
<dbReference type="PROSITE" id="PS00691">
    <property type="entry name" value="DNA_PHOTOLYASES_1_2"/>
    <property type="match status" value="1"/>
</dbReference>
<feature type="binding site" evidence="8">
    <location>
        <begin position="276"/>
        <end position="283"/>
    </location>
    <ligand>
        <name>FAD</name>
        <dbReference type="ChEBI" id="CHEBI:57692"/>
    </ligand>
</feature>
<dbReference type="Gene3D" id="3.40.50.620">
    <property type="entry name" value="HUPs"/>
    <property type="match status" value="1"/>
</dbReference>
<evidence type="ECO:0000256" key="3">
    <source>
        <dbReference type="ARBA" id="ARBA00014046"/>
    </source>
</evidence>
<keyword evidence="5 8" id="KW-0274">FAD</keyword>
<comment type="similarity">
    <text evidence="10">Belongs to the DNA photolyase family.</text>
</comment>
<dbReference type="InterPro" id="IPR036155">
    <property type="entry name" value="Crypto/Photolyase_N_sf"/>
</dbReference>
<dbReference type="GO" id="GO:0000719">
    <property type="term" value="P:photoreactive repair"/>
    <property type="evidence" value="ECO:0007669"/>
    <property type="project" value="UniProtKB-ARBA"/>
</dbReference>
<dbReference type="Proteomes" id="UP000051658">
    <property type="component" value="Unassembled WGS sequence"/>
</dbReference>
<dbReference type="SUPFAM" id="SSF52425">
    <property type="entry name" value="Cryptochrome/photolyase, N-terminal domain"/>
    <property type="match status" value="1"/>
</dbReference>
<feature type="site" description="Electron transfer via tryptophanyl radical" evidence="9">
    <location>
        <position position="307"/>
    </location>
</feature>
<evidence type="ECO:0000256" key="5">
    <source>
        <dbReference type="ARBA" id="ARBA00022827"/>
    </source>
</evidence>
<dbReference type="GO" id="GO:0003904">
    <property type="term" value="F:deoxyribodipyrimidine photo-lyase activity"/>
    <property type="evidence" value="ECO:0007669"/>
    <property type="project" value="UniProtKB-EC"/>
</dbReference>
<comment type="caution">
    <text evidence="12">The sequence shown here is derived from an EMBL/GenBank/DDBJ whole genome shotgun (WGS) entry which is preliminary data.</text>
</comment>